<evidence type="ECO:0000259" key="1">
    <source>
        <dbReference type="PROSITE" id="PS50893"/>
    </source>
</evidence>
<dbReference type="SUPFAM" id="SSF52540">
    <property type="entry name" value="P-loop containing nucleoside triphosphate hydrolases"/>
    <property type="match status" value="1"/>
</dbReference>
<protein>
    <submittedName>
        <fullName evidence="3">Transcriptional regulatory protein YpdB</fullName>
    </submittedName>
</protein>
<dbReference type="SMART" id="SM00850">
    <property type="entry name" value="LytTR"/>
    <property type="match status" value="1"/>
</dbReference>
<dbReference type="PROSITE" id="PS50893">
    <property type="entry name" value="ABC_TRANSPORTER_2"/>
    <property type="match status" value="1"/>
</dbReference>
<dbReference type="InterPro" id="IPR027417">
    <property type="entry name" value="P-loop_NTPase"/>
</dbReference>
<dbReference type="OrthoDB" id="9809318at2"/>
<dbReference type="Proteomes" id="UP000043699">
    <property type="component" value="Unassembled WGS sequence"/>
</dbReference>
<dbReference type="RefSeq" id="WP_052649817.1">
    <property type="nucleotide sequence ID" value="NZ_CCXS01000001.1"/>
</dbReference>
<gene>
    <name evidence="3" type="primary">ypdB_1</name>
    <name evidence="3" type="ORF">BN1080_00277</name>
</gene>
<dbReference type="GO" id="GO:0005524">
    <property type="term" value="F:ATP binding"/>
    <property type="evidence" value="ECO:0007669"/>
    <property type="project" value="InterPro"/>
</dbReference>
<dbReference type="InterPro" id="IPR012046">
    <property type="entry name" value="LytTR_ABC"/>
</dbReference>
<dbReference type="GO" id="GO:0003677">
    <property type="term" value="F:DNA binding"/>
    <property type="evidence" value="ECO:0007669"/>
    <property type="project" value="InterPro"/>
</dbReference>
<dbReference type="PANTHER" id="PTHR43038">
    <property type="entry name" value="ATP-BINDING CASSETTE, SUB-FAMILY H, MEMBER 1"/>
    <property type="match status" value="1"/>
</dbReference>
<dbReference type="STRING" id="1499687.BN1080_00277"/>
<name>A0A098EGG0_9BACL</name>
<reference evidence="3 4" key="1">
    <citation type="submission" date="2014-09" db="EMBL/GenBank/DDBJ databases">
        <authorList>
            <person name="Urmite Genomes Urmite Genomes"/>
        </authorList>
    </citation>
    <scope>NUCLEOTIDE SEQUENCE [LARGE SCALE GENOMIC DNA]</scope>
    <source>
        <strain evidence="3 4">ES2</strain>
    </source>
</reference>
<dbReference type="PIRSF" id="PIRSF036612">
    <property type="entry name" value="ABC_ATP_LytTR"/>
    <property type="match status" value="1"/>
</dbReference>
<feature type="domain" description="HTH LytTR-type" evidence="2">
    <location>
        <begin position="234"/>
        <end position="340"/>
    </location>
</feature>
<evidence type="ECO:0000313" key="3">
    <source>
        <dbReference type="EMBL" id="CEG21368.1"/>
    </source>
</evidence>
<dbReference type="Pfam" id="PF04397">
    <property type="entry name" value="LytTR"/>
    <property type="match status" value="1"/>
</dbReference>
<proteinExistence type="predicted"/>
<organism evidence="3 4">
    <name type="scientific">Planococcus massiliensis</name>
    <dbReference type="NCBI Taxonomy" id="1499687"/>
    <lineage>
        <taxon>Bacteria</taxon>
        <taxon>Bacillati</taxon>
        <taxon>Bacillota</taxon>
        <taxon>Bacilli</taxon>
        <taxon>Bacillales</taxon>
        <taxon>Caryophanaceae</taxon>
        <taxon>Planococcus</taxon>
    </lineage>
</organism>
<dbReference type="EMBL" id="CCXS01000001">
    <property type="protein sequence ID" value="CEG21368.1"/>
    <property type="molecule type" value="Genomic_DNA"/>
</dbReference>
<dbReference type="Pfam" id="PF00005">
    <property type="entry name" value="ABC_tran"/>
    <property type="match status" value="1"/>
</dbReference>
<accession>A0A098EGG0</accession>
<feature type="domain" description="ABC transporter" evidence="1">
    <location>
        <begin position="3"/>
        <end position="223"/>
    </location>
</feature>
<dbReference type="GO" id="GO:0016887">
    <property type="term" value="F:ATP hydrolysis activity"/>
    <property type="evidence" value="ECO:0007669"/>
    <property type="project" value="InterPro"/>
</dbReference>
<dbReference type="PANTHER" id="PTHR43038:SF3">
    <property type="entry name" value="ABC TRANSPORTER G FAMILY MEMBER 20 ISOFORM X1"/>
    <property type="match status" value="1"/>
</dbReference>
<dbReference type="AlphaFoldDB" id="A0A098EGG0"/>
<dbReference type="Gene3D" id="2.40.50.1020">
    <property type="entry name" value="LytTr DNA-binding domain"/>
    <property type="match status" value="1"/>
</dbReference>
<dbReference type="Gene3D" id="3.40.50.300">
    <property type="entry name" value="P-loop containing nucleotide triphosphate hydrolases"/>
    <property type="match status" value="1"/>
</dbReference>
<keyword evidence="4" id="KW-1185">Reference proteome</keyword>
<sequence length="341" mass="38844">MALAFIEAAKHKNDALVFPAFNLSLAAGEVLAIYSNVNIRSQLMELLLERSSLSQGKIELAGQALGRKSVKMGFLFLNDGVYKRLTVLEALRFYKNLHSSSDKVDEVLRKVQLEPKKKTKLEKLTPSEQRRIQLAALYFQNPDVWVMEEPDQNLDMESKRIFLSLLNELRAAGKSVFILSGNLENAVTAADRVYRLDENGLYQIQTLEEEPEAAEEAEESAAIESMQPIRFEKIPTKVNEKIVLFDPPEIDYIESSEGQSFLYVKGEAFPSYFTLSELEQRLLPYGFFRCHRSYIVNLQKVREVITWTRNSYSLVLEDAKKSSIPLSKSKMTELKGILGMK</sequence>
<dbReference type="InterPro" id="IPR007492">
    <property type="entry name" value="LytTR_DNA-bd_dom"/>
</dbReference>
<dbReference type="PROSITE" id="PS50930">
    <property type="entry name" value="HTH_LYTTR"/>
    <property type="match status" value="1"/>
</dbReference>
<evidence type="ECO:0000259" key="2">
    <source>
        <dbReference type="PROSITE" id="PS50930"/>
    </source>
</evidence>
<evidence type="ECO:0000313" key="4">
    <source>
        <dbReference type="Proteomes" id="UP000043699"/>
    </source>
</evidence>
<dbReference type="InterPro" id="IPR003439">
    <property type="entry name" value="ABC_transporter-like_ATP-bd"/>
</dbReference>